<reference evidence="1 2" key="1">
    <citation type="submission" date="2016-03" db="EMBL/GenBank/DDBJ databases">
        <title>Niastella vici sp. nov., isolated from farmland soil.</title>
        <authorList>
            <person name="Chen L."/>
            <person name="Wang D."/>
            <person name="Yang S."/>
            <person name="Wang G."/>
        </authorList>
    </citation>
    <scope>NUCLEOTIDE SEQUENCE [LARGE SCALE GENOMIC DNA]</scope>
    <source>
        <strain evidence="1 2">DJ57</strain>
    </source>
</reference>
<protein>
    <submittedName>
        <fullName evidence="1">Uncharacterized protein</fullName>
    </submittedName>
</protein>
<keyword evidence="2" id="KW-1185">Reference proteome</keyword>
<comment type="caution">
    <text evidence="1">The sequence shown here is derived from an EMBL/GenBank/DDBJ whole genome shotgun (WGS) entry which is preliminary data.</text>
</comment>
<proteinExistence type="predicted"/>
<evidence type="ECO:0000313" key="2">
    <source>
        <dbReference type="Proteomes" id="UP000192796"/>
    </source>
</evidence>
<organism evidence="1 2">
    <name type="scientific">Niastella vici</name>
    <dbReference type="NCBI Taxonomy" id="1703345"/>
    <lineage>
        <taxon>Bacteria</taxon>
        <taxon>Pseudomonadati</taxon>
        <taxon>Bacteroidota</taxon>
        <taxon>Chitinophagia</taxon>
        <taxon>Chitinophagales</taxon>
        <taxon>Chitinophagaceae</taxon>
        <taxon>Niastella</taxon>
    </lineage>
</organism>
<sequence>MTINTNNITIKNNEKFNPANYPKAMSELFALRSGISEASVYFKVEIVVSYLKNHSLQTDWVDANPSLTRMVTSGFFKTSNLESLFESARDNKIFLKDYEEYISTQLLTGKG</sequence>
<dbReference type="STRING" id="1703345.A3860_23785"/>
<name>A0A1V9FYE1_9BACT</name>
<dbReference type="AlphaFoldDB" id="A0A1V9FYE1"/>
<evidence type="ECO:0000313" key="1">
    <source>
        <dbReference type="EMBL" id="OQP63373.1"/>
    </source>
</evidence>
<dbReference type="OrthoDB" id="677919at2"/>
<dbReference type="EMBL" id="LVYD01000045">
    <property type="protein sequence ID" value="OQP63373.1"/>
    <property type="molecule type" value="Genomic_DNA"/>
</dbReference>
<accession>A0A1V9FYE1</accession>
<dbReference type="RefSeq" id="WP_081147634.1">
    <property type="nucleotide sequence ID" value="NZ_LVYD01000045.1"/>
</dbReference>
<dbReference type="Proteomes" id="UP000192796">
    <property type="component" value="Unassembled WGS sequence"/>
</dbReference>
<gene>
    <name evidence="1" type="ORF">A3860_23785</name>
</gene>